<dbReference type="SUPFAM" id="SSF47576">
    <property type="entry name" value="Calponin-homology domain, CH-domain"/>
    <property type="match status" value="1"/>
</dbReference>
<keyword evidence="2" id="KW-0963">Cytoplasm</keyword>
<dbReference type="GO" id="GO:0031175">
    <property type="term" value="P:neuron projection development"/>
    <property type="evidence" value="ECO:0007669"/>
    <property type="project" value="InterPro"/>
</dbReference>
<gene>
    <name evidence="9" type="primary">5573475</name>
</gene>
<dbReference type="SUPFAM" id="SSF50346">
    <property type="entry name" value="PRC-barrel domain"/>
    <property type="match status" value="1"/>
</dbReference>
<dbReference type="InterPro" id="IPR001715">
    <property type="entry name" value="CH_dom"/>
</dbReference>
<dbReference type="GO" id="GO:0031122">
    <property type="term" value="P:cytoplasmic microtubule organization"/>
    <property type="evidence" value="ECO:0007669"/>
    <property type="project" value="TreeGrafter"/>
</dbReference>
<accession>A0A6I8TUP1</accession>
<dbReference type="Pfam" id="PF17095">
    <property type="entry name" value="CAMSAP_CC1"/>
    <property type="match status" value="1"/>
</dbReference>
<feature type="compositionally biased region" description="Gly residues" evidence="8">
    <location>
        <begin position="370"/>
        <end position="384"/>
    </location>
</feature>
<feature type="compositionally biased region" description="Basic and acidic residues" evidence="8">
    <location>
        <begin position="1294"/>
        <end position="1315"/>
    </location>
</feature>
<dbReference type="SMART" id="SM01051">
    <property type="entry name" value="CAMSAP_CKK"/>
    <property type="match status" value="1"/>
</dbReference>
<protein>
    <submittedName>
        <fullName evidence="9">Uncharacterized protein</fullName>
    </submittedName>
</protein>
<dbReference type="OrthoDB" id="2125658at2759"/>
<feature type="compositionally biased region" description="Low complexity" evidence="8">
    <location>
        <begin position="1028"/>
        <end position="1050"/>
    </location>
</feature>
<dbReference type="GO" id="GO:0030507">
    <property type="term" value="F:spectrin binding"/>
    <property type="evidence" value="ECO:0007669"/>
    <property type="project" value="InterPro"/>
</dbReference>
<evidence type="ECO:0000313" key="9">
    <source>
        <dbReference type="EnsemblMetazoa" id="AAEL026939-PG"/>
    </source>
</evidence>
<dbReference type="InterPro" id="IPR032940">
    <property type="entry name" value="CAMSAP"/>
</dbReference>
<dbReference type="InterPro" id="IPR011033">
    <property type="entry name" value="PRC_barrel-like_sf"/>
</dbReference>
<dbReference type="GO" id="GO:0036449">
    <property type="term" value="C:microtubule minus-end"/>
    <property type="evidence" value="ECO:0007669"/>
    <property type="project" value="TreeGrafter"/>
</dbReference>
<dbReference type="InterPro" id="IPR038209">
    <property type="entry name" value="CKK_dom_sf"/>
</dbReference>
<feature type="compositionally biased region" description="Low complexity" evidence="8">
    <location>
        <begin position="414"/>
        <end position="431"/>
    </location>
</feature>
<feature type="compositionally biased region" description="Polar residues" evidence="8">
    <location>
        <begin position="508"/>
        <end position="527"/>
    </location>
</feature>
<name>A0A6I8TUP1_AEDAE</name>
<keyword evidence="3 6" id="KW-0493">Microtubule</keyword>
<feature type="compositionally biased region" description="Basic residues" evidence="8">
    <location>
        <begin position="1558"/>
        <end position="1569"/>
    </location>
</feature>
<feature type="compositionally biased region" description="Basic and acidic residues" evidence="8">
    <location>
        <begin position="463"/>
        <end position="479"/>
    </location>
</feature>
<feature type="region of interest" description="Disordered" evidence="8">
    <location>
        <begin position="993"/>
        <end position="1050"/>
    </location>
</feature>
<evidence type="ECO:0000256" key="6">
    <source>
        <dbReference type="PROSITE-ProRule" id="PRU00841"/>
    </source>
</evidence>
<feature type="region of interest" description="Disordered" evidence="8">
    <location>
        <begin position="1274"/>
        <end position="1322"/>
    </location>
</feature>
<evidence type="ECO:0000313" key="10">
    <source>
        <dbReference type="Proteomes" id="UP000008820"/>
    </source>
</evidence>
<feature type="compositionally biased region" description="Low complexity" evidence="8">
    <location>
        <begin position="1393"/>
        <end position="1417"/>
    </location>
</feature>
<feature type="region of interest" description="Disordered" evidence="8">
    <location>
        <begin position="360"/>
        <end position="434"/>
    </location>
</feature>
<feature type="compositionally biased region" description="Basic and acidic residues" evidence="8">
    <location>
        <begin position="572"/>
        <end position="582"/>
    </location>
</feature>
<evidence type="ECO:0000256" key="5">
    <source>
        <dbReference type="ARBA" id="ARBA00023212"/>
    </source>
</evidence>
<feature type="compositionally biased region" description="Polar residues" evidence="8">
    <location>
        <begin position="1065"/>
        <end position="1077"/>
    </location>
</feature>
<dbReference type="InterPro" id="IPR022613">
    <property type="entry name" value="CH_CAMSAP_2"/>
</dbReference>
<feature type="compositionally biased region" description="Polar residues" evidence="8">
    <location>
        <begin position="1249"/>
        <end position="1259"/>
    </location>
</feature>
<reference evidence="9" key="2">
    <citation type="submission" date="2020-05" db="UniProtKB">
        <authorList>
            <consortium name="EnsemblMetazoa"/>
        </authorList>
    </citation>
    <scope>IDENTIFICATION</scope>
    <source>
        <strain evidence="9">LVP_AGWG</strain>
    </source>
</reference>
<comment type="similarity">
    <text evidence="6">Belongs to the CAMSAP1 family.</text>
</comment>
<feature type="compositionally biased region" description="Basic residues" evidence="8">
    <location>
        <begin position="1281"/>
        <end position="1293"/>
    </location>
</feature>
<organism evidence="9 10">
    <name type="scientific">Aedes aegypti</name>
    <name type="common">Yellowfever mosquito</name>
    <name type="synonym">Culex aegypti</name>
    <dbReference type="NCBI Taxonomy" id="7159"/>
    <lineage>
        <taxon>Eukaryota</taxon>
        <taxon>Metazoa</taxon>
        <taxon>Ecdysozoa</taxon>
        <taxon>Arthropoda</taxon>
        <taxon>Hexapoda</taxon>
        <taxon>Insecta</taxon>
        <taxon>Pterygota</taxon>
        <taxon>Neoptera</taxon>
        <taxon>Endopterygota</taxon>
        <taxon>Diptera</taxon>
        <taxon>Nematocera</taxon>
        <taxon>Culicoidea</taxon>
        <taxon>Culicidae</taxon>
        <taxon>Culicinae</taxon>
        <taxon>Aedini</taxon>
        <taxon>Aedes</taxon>
        <taxon>Stegomyia</taxon>
    </lineage>
</organism>
<dbReference type="PANTHER" id="PTHR21595:SF0">
    <property type="entry name" value="PATRONIN"/>
    <property type="match status" value="1"/>
</dbReference>
<keyword evidence="10" id="KW-1185">Reference proteome</keyword>
<feature type="coiled-coil region" evidence="7">
    <location>
        <begin position="802"/>
        <end position="836"/>
    </location>
</feature>
<evidence type="ECO:0000256" key="8">
    <source>
        <dbReference type="SAM" id="MobiDB-lite"/>
    </source>
</evidence>
<keyword evidence="4 7" id="KW-0175">Coiled coil</keyword>
<dbReference type="Pfam" id="PF25532">
    <property type="entry name" value="CH_CAMSAP2_N"/>
    <property type="match status" value="1"/>
</dbReference>
<feature type="compositionally biased region" description="Low complexity" evidence="8">
    <location>
        <begin position="1528"/>
        <end position="1538"/>
    </location>
</feature>
<evidence type="ECO:0000256" key="1">
    <source>
        <dbReference type="ARBA" id="ARBA00004245"/>
    </source>
</evidence>
<dbReference type="InterPro" id="IPR058042">
    <property type="entry name" value="CAMSAP_N"/>
</dbReference>
<feature type="compositionally biased region" description="Polar residues" evidence="8">
    <location>
        <begin position="1208"/>
        <end position="1224"/>
    </location>
</feature>
<dbReference type="PANTHER" id="PTHR21595">
    <property type="entry name" value="PATRONIN"/>
    <property type="match status" value="1"/>
</dbReference>
<feature type="region of interest" description="Disordered" evidence="8">
    <location>
        <begin position="1388"/>
        <end position="1418"/>
    </location>
</feature>
<feature type="compositionally biased region" description="Low complexity" evidence="8">
    <location>
        <begin position="1576"/>
        <end position="1587"/>
    </location>
</feature>
<dbReference type="GO" id="GO:0051011">
    <property type="term" value="F:microtubule minus-end binding"/>
    <property type="evidence" value="ECO:0007669"/>
    <property type="project" value="TreeGrafter"/>
</dbReference>
<evidence type="ECO:0000256" key="4">
    <source>
        <dbReference type="ARBA" id="ARBA00023054"/>
    </source>
</evidence>
<feature type="region of interest" description="Disordered" evidence="8">
    <location>
        <begin position="1130"/>
        <end position="1171"/>
    </location>
</feature>
<feature type="compositionally biased region" description="Gly residues" evidence="8">
    <location>
        <begin position="1084"/>
        <end position="1096"/>
    </location>
</feature>
<feature type="region of interest" description="Disordered" evidence="8">
    <location>
        <begin position="463"/>
        <end position="601"/>
    </location>
</feature>
<feature type="region of interest" description="Disordered" evidence="8">
    <location>
        <begin position="1462"/>
        <end position="1491"/>
    </location>
</feature>
<dbReference type="PROSITE" id="PS50021">
    <property type="entry name" value="CH"/>
    <property type="match status" value="1"/>
</dbReference>
<dbReference type="Pfam" id="PF11971">
    <property type="entry name" value="CAMSAP_CH"/>
    <property type="match status" value="1"/>
</dbReference>
<feature type="region of interest" description="Disordered" evidence="8">
    <location>
        <begin position="1065"/>
        <end position="1099"/>
    </location>
</feature>
<dbReference type="GO" id="GO:0005516">
    <property type="term" value="F:calmodulin binding"/>
    <property type="evidence" value="ECO:0007669"/>
    <property type="project" value="InterPro"/>
</dbReference>
<dbReference type="InterPro" id="IPR014797">
    <property type="entry name" value="CKK_CAMSAP"/>
</dbReference>
<feature type="region of interest" description="Disordered" evidence="8">
    <location>
        <begin position="720"/>
        <end position="739"/>
    </location>
</feature>
<feature type="region of interest" description="Disordered" evidence="8">
    <location>
        <begin position="1208"/>
        <end position="1262"/>
    </location>
</feature>
<comment type="domain">
    <text evidence="6">The CKK domain binds microtubules.</text>
</comment>
<dbReference type="GO" id="GO:0007026">
    <property type="term" value="P:negative regulation of microtubule depolymerization"/>
    <property type="evidence" value="ECO:0007669"/>
    <property type="project" value="TreeGrafter"/>
</dbReference>
<sequence>MDSQQAPQPRSAYDMETQESRFAKQRASVKWLLSKAYNNRVPEFLKDPFYRDHEGQDHLKPQIVVGLGNASIYCQVLSNIYSDPNYQSLNHWSILQTLSRKGVPLNESPDLPLTETVLIQTNPLRINAHMTVIEALMVLYAKEVASSGRISSALERISGRSVSQGAQHHEAALLSWISHVCSALKRRIDYELTNGVGGGNGGGGGTNPAVDEYGQRLQSPTIAPVRDFRELCDGVCLAYLISYYCPKLVPWHSVKFNHVPTIEDSIHNILIVSNFSERSLPYSVFHMTPEDITYMRGAMKQNLVVLLADLFNLFEIHPAKCVCYPGMEQQQVADSAATNEHGIAHRRGFATHPPILAIPELRSGLDSPPGSGGSAGSGGSGNGGAHPRPPFQVTRSPSASTLRKHVSTRDMHDQQQPQYSQHPQQSHQPYHQDQDEGFVVHRSKGVPTLSSMQEPLVPARIRQAKEKTNNDSKAEERGDSIPAGRPSNWEENRKQSFSGRRSRRNSLSEDSQLTIENFGGSQDQLNTIGRFDRERKTSSASLTSVEPVTPARSSIADARGSIQFGYDTDSSGNEKQDRDTEKPTPALRRHNSTNLHSSSVERDIIDGDMSATHGFGGGSGPAGPVSVADVETTPRRKTSFATLPNNTTTWQQQAISVQKMEDVDDSQSGFEDATKISTIKLKLEEKRRLIEQEKRRMETAWSKQLQTVGKQAFLQAINKQGKGGGSMSESDTSKESPESATMMMVEDSITSITTTTNTSTTVDRAERPCSLQDLDDQNKYESKWNAQIIEPKKTPDLENMDLEQYQQSISKMNSNLHDIQADIQRLTQQQTQIQAQTLQAQQLLHAQQIANLLNQQYGSQQNIQQTIHGTYRPINAQLFGSSPHLPQQNAPLLQQQSPINYGTRPPSRDPYLSQQQQLHTLQYVNDQGQYIQQAQQQQQQQQQHYMGYENGQYRKENQYSSNPYLNIDQQQQQFYQDSNHYRDPYLPQEVKEPPIQQSQQPQHNQFFLHDSSGGGGGGGGLGTPPQPAQRRTWAQSAAAAANQRGSSASSDIQLDINAWNQGIKSSPYNKSPSQSGFSLHHNGDSGGDGYGTGSRYGGSQQSFQNLFEVHHGSSSSPQHSRVRNQISQMINHGGSSNSSPGAETRNSHHDSFRDNRNMPLSPPIDDMAPQSISFIGDEDTGDIEINTSKGTSFTLRQQHQQDQLEQLYGSSKPGSNKLQHNNGPELNKHLSKLNITSGNRTYRIPSPTRPTLNSNSFHDPQQDEVNEKGFYISFDNEQPKRPKPPLRTKRSPKKDKLGDGMEHSKESEKPSHRENNQNNFGTFSVKTANSFSANFNEEQVVSRKSIIDSASSPFETAATGSSRASNNNMAATMERDIGERRHLEDVTNHTSTGSNAMNNNNIHHYNNNNGDGYGSENENQRKAKLVIGNDEGNLDPNSVDEMERKKEKIMLLSLQRRQQAEEAKARKEIEAMQRREKEREKEEERARKKEEQFARRQAILEAHKLKKAIEEAEREGKTIDRELLIKHQQSQAQLHQSSRGGDGGMHHQTSSTPAAKMRPQKLSRPRPKTIHVETGSVDLSETSSLSSRGKKGSNSNLTGPKLYKQPATKSNRGIILNAVEYCVFPGAVNREAKQKVLEKIARSEAKHFLVLFRDAGCQFRALYGYWPENEQIIKLYGTGPSQVDDVMFDKFFKYNSGGKCFSQVHTKHLTVTIDAFTIHNSLWQGKKANLPSKKDMALVI</sequence>
<dbReference type="Gene3D" id="3.10.20.360">
    <property type="entry name" value="CKK domain"/>
    <property type="match status" value="1"/>
</dbReference>
<keyword evidence="5" id="KW-0206">Cytoskeleton</keyword>
<dbReference type="Proteomes" id="UP000008820">
    <property type="component" value="Chromosome 3"/>
</dbReference>
<feature type="compositionally biased region" description="Gly residues" evidence="8">
    <location>
        <begin position="1012"/>
        <end position="1022"/>
    </location>
</feature>
<proteinExistence type="inferred from homology"/>
<dbReference type="PROSITE" id="PS51508">
    <property type="entry name" value="CKK"/>
    <property type="match status" value="1"/>
</dbReference>
<feature type="compositionally biased region" description="Basic and acidic residues" evidence="8">
    <location>
        <begin position="1145"/>
        <end position="1156"/>
    </location>
</feature>
<dbReference type="Pfam" id="PF08683">
    <property type="entry name" value="CAMSAP_CKK"/>
    <property type="match status" value="1"/>
</dbReference>
<dbReference type="InterPro" id="IPR031372">
    <property type="entry name" value="CAMSAP_CC1"/>
</dbReference>
<evidence type="ECO:0000256" key="3">
    <source>
        <dbReference type="ARBA" id="ARBA00022701"/>
    </source>
</evidence>
<feature type="compositionally biased region" description="Low complexity" evidence="8">
    <location>
        <begin position="993"/>
        <end position="1005"/>
    </location>
</feature>
<dbReference type="FunFam" id="3.10.20.360:FF:000002">
    <property type="entry name" value="Patronin, isoform M"/>
    <property type="match status" value="1"/>
</dbReference>
<feature type="region of interest" description="Disordered" evidence="8">
    <location>
        <begin position="1528"/>
        <end position="1604"/>
    </location>
</feature>
<reference evidence="9 10" key="1">
    <citation type="submission" date="2017-06" db="EMBL/GenBank/DDBJ databases">
        <title>Aedes aegypti genome working group (AGWG) sequencing and assembly.</title>
        <authorList>
            <consortium name="Aedes aegypti Genome Working Group (AGWG)"/>
            <person name="Matthews B.J."/>
        </authorList>
    </citation>
    <scope>NUCLEOTIDE SEQUENCE [LARGE SCALE GENOMIC DNA]</scope>
    <source>
        <strain evidence="9 10">LVP_AGWG</strain>
    </source>
</reference>
<evidence type="ECO:0000256" key="7">
    <source>
        <dbReference type="SAM" id="Coils"/>
    </source>
</evidence>
<comment type="subcellular location">
    <subcellularLocation>
        <location evidence="1">Cytoplasm</location>
        <location evidence="1">Cytoskeleton</location>
    </subcellularLocation>
</comment>
<evidence type="ECO:0000256" key="2">
    <source>
        <dbReference type="ARBA" id="ARBA00022490"/>
    </source>
</evidence>
<dbReference type="InterPro" id="IPR036872">
    <property type="entry name" value="CH_dom_sf"/>
</dbReference>
<dbReference type="EnsemblMetazoa" id="AAEL026939-RG">
    <property type="protein sequence ID" value="AAEL026939-PG"/>
    <property type="gene ID" value="AAEL026939"/>
</dbReference>
<feature type="compositionally biased region" description="Polar residues" evidence="8">
    <location>
        <begin position="1130"/>
        <end position="1141"/>
    </location>
</feature>